<keyword evidence="3" id="KW-0812">Transmembrane</keyword>
<dbReference type="SUPFAM" id="SSF56112">
    <property type="entry name" value="Protein kinase-like (PK-like)"/>
    <property type="match status" value="1"/>
</dbReference>
<protein>
    <submittedName>
        <fullName evidence="4">Type VII secretion protein EssB</fullName>
    </submittedName>
</protein>
<evidence type="ECO:0000256" key="1">
    <source>
        <dbReference type="ARBA" id="ARBA00010163"/>
    </source>
</evidence>
<reference evidence="4 5" key="1">
    <citation type="journal article" date="2016" name="Sci. Rep.">
        <title>Complete genome sequence and transcriptomic analysis of a novel marine strain Bacillus weihaiensis reveals the mechanism of brown algae degradation.</title>
        <authorList>
            <person name="Zhu Y."/>
            <person name="Chen P."/>
            <person name="Bao Y."/>
            <person name="Men Y."/>
            <person name="Zeng Y."/>
            <person name="Yang J."/>
            <person name="Sun J."/>
            <person name="Sun Y."/>
        </authorList>
    </citation>
    <scope>NUCLEOTIDE SEQUENCE [LARGE SCALE GENOMIC DNA]</scope>
    <source>
        <strain evidence="4 5">Alg07</strain>
    </source>
</reference>
<feature type="transmembrane region" description="Helical" evidence="3">
    <location>
        <begin position="225"/>
        <end position="247"/>
    </location>
</feature>
<feature type="compositionally biased region" description="Basic and acidic residues" evidence="2">
    <location>
        <begin position="434"/>
        <end position="448"/>
    </location>
</feature>
<feature type="compositionally biased region" description="Low complexity" evidence="2">
    <location>
        <begin position="418"/>
        <end position="432"/>
    </location>
</feature>
<evidence type="ECO:0000256" key="3">
    <source>
        <dbReference type="SAM" id="Phobius"/>
    </source>
</evidence>
<comment type="similarity">
    <text evidence="1">Belongs to the EssB family.</text>
</comment>
<evidence type="ECO:0000313" key="4">
    <source>
        <dbReference type="EMBL" id="APH06873.1"/>
    </source>
</evidence>
<dbReference type="EMBL" id="CP016020">
    <property type="protein sequence ID" value="APH06873.1"/>
    <property type="molecule type" value="Genomic_DNA"/>
</dbReference>
<keyword evidence="5" id="KW-1185">Reference proteome</keyword>
<proteinExistence type="inferred from homology"/>
<dbReference type="Pfam" id="PF10140">
    <property type="entry name" value="YukC"/>
    <property type="match status" value="1"/>
</dbReference>
<evidence type="ECO:0000313" key="5">
    <source>
        <dbReference type="Proteomes" id="UP000181936"/>
    </source>
</evidence>
<dbReference type="InterPro" id="IPR018778">
    <property type="entry name" value="T7SS_EssB"/>
</dbReference>
<sequence>MSTQIQSHFSYLQEQIEADVTQKDQTITFLFQKEKIKLDHPHEVSFLSEVNQTIQKKIEMKDDELCIEYKLPQTYSYFPRHVQRLDEKERYILAYHLVQLVKQHSLSRVHLLVCPENIVFDQGLQPYLLHFGVMESLPPYEKNSDQLFQEVKATVATLLDRTYTFEQYVRFFQTLKLSSLTKRIHEASSLQDLLIIIEENIERLKKDQANYTVVKKQSWKLTRGIMYGVIICFIPALIYSLYSFFFVQPKQTSFIQAQEFFLQDQYSDVVTELQPYEIDDMPIVTQYELALSYIINESLTEDQKETVRNTVTLQTDPQYFHYWIYIGRGEAEEALDIARFLEDRDLVQFGLLKYKEQVKSDDELDREERQQTLAEIEDEINEYERQKEEVQAAEEKEVNEGTEGTVEADEADNGQLTEPAEQAEPASAPEASDASDKKETESKEKSGE</sequence>
<organism evidence="4 5">
    <name type="scientific">Bacillus weihaiensis</name>
    <dbReference type="NCBI Taxonomy" id="1547283"/>
    <lineage>
        <taxon>Bacteria</taxon>
        <taxon>Bacillati</taxon>
        <taxon>Bacillota</taxon>
        <taxon>Bacilli</taxon>
        <taxon>Bacillales</taxon>
        <taxon>Bacillaceae</taxon>
        <taxon>Bacillus</taxon>
    </lineage>
</organism>
<accession>A0A1L3MX09</accession>
<dbReference type="KEGG" id="bwh:A9C19_20570"/>
<dbReference type="InterPro" id="IPR011009">
    <property type="entry name" value="Kinase-like_dom_sf"/>
</dbReference>
<dbReference type="RefSeq" id="WP_072581666.1">
    <property type="nucleotide sequence ID" value="NZ_CP016020.1"/>
</dbReference>
<dbReference type="AlphaFoldDB" id="A0A1L3MX09"/>
<dbReference type="Proteomes" id="UP000181936">
    <property type="component" value="Chromosome"/>
</dbReference>
<gene>
    <name evidence="4" type="ORF">A9C19_20570</name>
</gene>
<feature type="region of interest" description="Disordered" evidence="2">
    <location>
        <begin position="384"/>
        <end position="448"/>
    </location>
</feature>
<dbReference type="OrthoDB" id="4975281at2"/>
<dbReference type="NCBIfam" id="TIGR03926">
    <property type="entry name" value="T7_EssB"/>
    <property type="match status" value="1"/>
</dbReference>
<dbReference type="STRING" id="1547283.A9C19_20570"/>
<keyword evidence="3" id="KW-0472">Membrane</keyword>
<evidence type="ECO:0000256" key="2">
    <source>
        <dbReference type="SAM" id="MobiDB-lite"/>
    </source>
</evidence>
<name>A0A1L3MX09_9BACI</name>
<dbReference type="Gene3D" id="1.25.40.680">
    <property type="entry name" value="Type VII secretion system EssB, C-terminal-like domain"/>
    <property type="match status" value="1"/>
</dbReference>
<dbReference type="Gene3D" id="1.10.510.10">
    <property type="entry name" value="Transferase(Phosphotransferase) domain 1"/>
    <property type="match status" value="1"/>
</dbReference>
<keyword evidence="3" id="KW-1133">Transmembrane helix</keyword>
<dbReference type="InterPro" id="IPR042565">
    <property type="entry name" value="T7SS_EssB_C"/>
</dbReference>
<feature type="compositionally biased region" description="Basic and acidic residues" evidence="2">
    <location>
        <begin position="384"/>
        <end position="399"/>
    </location>
</feature>